<dbReference type="RefSeq" id="WP_212516984.1">
    <property type="nucleotide sequence ID" value="NZ_JAGSOH010000009.1"/>
</dbReference>
<dbReference type="CDD" id="cd00093">
    <property type="entry name" value="HTH_XRE"/>
    <property type="match status" value="1"/>
</dbReference>
<feature type="domain" description="HTH cro/C1-type" evidence="1">
    <location>
        <begin position="11"/>
        <end position="67"/>
    </location>
</feature>
<dbReference type="EMBL" id="JAGSOH010000009">
    <property type="protein sequence ID" value="MBR7825829.1"/>
    <property type="molecule type" value="Genomic_DNA"/>
</dbReference>
<evidence type="ECO:0000313" key="2">
    <source>
        <dbReference type="EMBL" id="MBR7825829.1"/>
    </source>
</evidence>
<dbReference type="AlphaFoldDB" id="A0A941EDJ9"/>
<dbReference type="Gene3D" id="1.10.260.40">
    <property type="entry name" value="lambda repressor-like DNA-binding domains"/>
    <property type="match status" value="1"/>
</dbReference>
<proteinExistence type="predicted"/>
<protein>
    <submittedName>
        <fullName evidence="2">Helix-turn-helix domain-containing protein</fullName>
    </submittedName>
</protein>
<name>A0A941EDJ9_9ACTN</name>
<organism evidence="2 3">
    <name type="scientific">Actinospica acidithermotolerans</name>
    <dbReference type="NCBI Taxonomy" id="2828514"/>
    <lineage>
        <taxon>Bacteria</taxon>
        <taxon>Bacillati</taxon>
        <taxon>Actinomycetota</taxon>
        <taxon>Actinomycetes</taxon>
        <taxon>Catenulisporales</taxon>
        <taxon>Actinospicaceae</taxon>
        <taxon>Actinospica</taxon>
    </lineage>
</organism>
<dbReference type="InterPro" id="IPR001387">
    <property type="entry name" value="Cro/C1-type_HTH"/>
</dbReference>
<dbReference type="PROSITE" id="PS50943">
    <property type="entry name" value="HTH_CROC1"/>
    <property type="match status" value="1"/>
</dbReference>
<dbReference type="InterPro" id="IPR010982">
    <property type="entry name" value="Lambda_DNA-bd_dom_sf"/>
</dbReference>
<sequence>METLDQIASSLRALRKLRGWTQEDLAVHAGRGASVSTIRQVERGAQRPSWSFTVAVARALSVDPLALLGNDADGVGGGPVRAVEAALPEIRRVVMTYDCPREPESPPRGLNELGDAVDEACRMRLEARYGQLADVIAPLIEEVCYAAHTLSGQDRERAFWLLSAAYRCADALVYKSGHLDLSTSVIERIGWAAARCNDPLMEATAVYVRAQGFFDSDVPAAGVRLLSRAAEALAMDAAVDVRTASVYGALHARAAVLAAKGGNANAADAHLSIARGAAGVVGRDRALLYTYFGPSQLQIHELAARVELGDGPGALAAASSWRLPADLPAERSSHFLIDRARAEVWVGAYGSAVASLLEARRIAPLHTRAHPLVKPMVESILDRLPRRSQEAMSLGAWLGLSRGH</sequence>
<keyword evidence="3" id="KW-1185">Reference proteome</keyword>
<comment type="caution">
    <text evidence="2">The sequence shown here is derived from an EMBL/GenBank/DDBJ whole genome shotgun (WGS) entry which is preliminary data.</text>
</comment>
<reference evidence="2" key="1">
    <citation type="submission" date="2021-04" db="EMBL/GenBank/DDBJ databases">
        <title>Genome based classification of Actinospica acidithermotolerans sp. nov., an actinobacterium isolated from an Indonesian hot spring.</title>
        <authorList>
            <person name="Kusuma A.B."/>
            <person name="Putra K.E."/>
            <person name="Nafisah S."/>
            <person name="Loh J."/>
            <person name="Nouioui I."/>
            <person name="Goodfellow M."/>
        </authorList>
    </citation>
    <scope>NUCLEOTIDE SEQUENCE</scope>
    <source>
        <strain evidence="2">MGRD01-02</strain>
    </source>
</reference>
<evidence type="ECO:0000313" key="3">
    <source>
        <dbReference type="Proteomes" id="UP000676325"/>
    </source>
</evidence>
<dbReference type="SMART" id="SM00530">
    <property type="entry name" value="HTH_XRE"/>
    <property type="match status" value="1"/>
</dbReference>
<evidence type="ECO:0000259" key="1">
    <source>
        <dbReference type="PROSITE" id="PS50943"/>
    </source>
</evidence>
<accession>A0A941EDJ9</accession>
<dbReference type="Pfam" id="PF13560">
    <property type="entry name" value="HTH_31"/>
    <property type="match status" value="1"/>
</dbReference>
<dbReference type="GO" id="GO:0003677">
    <property type="term" value="F:DNA binding"/>
    <property type="evidence" value="ECO:0007669"/>
    <property type="project" value="InterPro"/>
</dbReference>
<dbReference type="Proteomes" id="UP000676325">
    <property type="component" value="Unassembled WGS sequence"/>
</dbReference>
<dbReference type="SUPFAM" id="SSF47413">
    <property type="entry name" value="lambda repressor-like DNA-binding domains"/>
    <property type="match status" value="1"/>
</dbReference>
<gene>
    <name evidence="2" type="ORF">KDK95_05875</name>
</gene>